<dbReference type="AlphaFoldDB" id="A0A0D9Y2I1"/>
<keyword evidence="2" id="KW-1185">Reference proteome</keyword>
<name>A0A0D9Y2I1_9ORYZ</name>
<dbReference type="HOGENOM" id="CLU_2546280_0_0_1"/>
<sequence length="83" mass="9403">MEKERTRRLAAAAADCCRLRLPQRRRRRRILPLGAPANCCLLLRVSDSINAGAGDSTLSLRAPANCRRYLHPPPRIAELWLKE</sequence>
<dbReference type="Gramene" id="OGLUM01G01310.4">
    <property type="protein sequence ID" value="OGLUM01G01310.4"/>
    <property type="gene ID" value="OGLUM01G01310"/>
</dbReference>
<reference evidence="1" key="2">
    <citation type="submission" date="2015-04" db="UniProtKB">
        <authorList>
            <consortium name="EnsemblPlants"/>
        </authorList>
    </citation>
    <scope>IDENTIFICATION</scope>
</reference>
<protein>
    <submittedName>
        <fullName evidence="1">WAT1-related protein</fullName>
    </submittedName>
</protein>
<reference evidence="1" key="1">
    <citation type="submission" date="2013-08" db="EMBL/GenBank/DDBJ databases">
        <title>Oryza genome evolution.</title>
        <authorList>
            <person name="Wing R.A."/>
            <person name="Panaud O."/>
            <person name="Oliveira A.C."/>
        </authorList>
    </citation>
    <scope>NUCLEOTIDE SEQUENCE</scope>
</reference>
<accession>A0A0D9Y2I1</accession>
<proteinExistence type="predicted"/>
<reference evidence="1" key="3">
    <citation type="submission" date="2018-05" db="EMBL/GenBank/DDBJ databases">
        <title>OgluRS3 (Oryza glumaepatula Reference Sequence Version 3).</title>
        <authorList>
            <person name="Zhang J."/>
            <person name="Kudrna D."/>
            <person name="Lee S."/>
            <person name="Talag J."/>
            <person name="Welchert J."/>
            <person name="Wing R.A."/>
        </authorList>
    </citation>
    <scope>NUCLEOTIDE SEQUENCE [LARGE SCALE GENOMIC DNA]</scope>
</reference>
<evidence type="ECO:0000313" key="1">
    <source>
        <dbReference type="EnsemblPlants" id="OGLUM01G01310.4"/>
    </source>
</evidence>
<organism evidence="1">
    <name type="scientific">Oryza glumipatula</name>
    <dbReference type="NCBI Taxonomy" id="40148"/>
    <lineage>
        <taxon>Eukaryota</taxon>
        <taxon>Viridiplantae</taxon>
        <taxon>Streptophyta</taxon>
        <taxon>Embryophyta</taxon>
        <taxon>Tracheophyta</taxon>
        <taxon>Spermatophyta</taxon>
        <taxon>Magnoliopsida</taxon>
        <taxon>Liliopsida</taxon>
        <taxon>Poales</taxon>
        <taxon>Poaceae</taxon>
        <taxon>BOP clade</taxon>
        <taxon>Oryzoideae</taxon>
        <taxon>Oryzeae</taxon>
        <taxon>Oryzinae</taxon>
        <taxon>Oryza</taxon>
    </lineage>
</organism>
<dbReference type="EnsemblPlants" id="OGLUM01G01310.4">
    <property type="protein sequence ID" value="OGLUM01G01310.4"/>
    <property type="gene ID" value="OGLUM01G01310"/>
</dbReference>
<dbReference type="Proteomes" id="UP000026961">
    <property type="component" value="Chromosome 1"/>
</dbReference>
<evidence type="ECO:0000313" key="2">
    <source>
        <dbReference type="Proteomes" id="UP000026961"/>
    </source>
</evidence>